<feature type="non-terminal residue" evidence="2">
    <location>
        <position position="1"/>
    </location>
</feature>
<evidence type="ECO:0000313" key="2">
    <source>
        <dbReference type="EMBL" id="GAJ24920.1"/>
    </source>
</evidence>
<dbReference type="PANTHER" id="PTHR43745:SF2">
    <property type="entry name" value="NITROREDUCTASE MJ1384-RELATED"/>
    <property type="match status" value="1"/>
</dbReference>
<proteinExistence type="predicted"/>
<feature type="domain" description="Nitroreductase" evidence="1">
    <location>
        <begin position="3"/>
        <end position="89"/>
    </location>
</feature>
<dbReference type="Gene3D" id="3.40.109.10">
    <property type="entry name" value="NADH Oxidase"/>
    <property type="match status" value="1"/>
</dbReference>
<dbReference type="PANTHER" id="PTHR43745">
    <property type="entry name" value="NITROREDUCTASE MJ1384-RELATED"/>
    <property type="match status" value="1"/>
</dbReference>
<sequence>NLGQKFVGDAPLVFVWSCIPYRTEWRYHISAYKAILIDAGHICQNLYLAAEAIGCGTCAIGAYDQDAMDNLLRLDGEDEFVVYLAPVGRY</sequence>
<accession>X1W366</accession>
<reference evidence="2" key="1">
    <citation type="journal article" date="2014" name="Front. Microbiol.">
        <title>High frequency of phylogenetically diverse reductive dehalogenase-homologous genes in deep subseafloor sedimentary metagenomes.</title>
        <authorList>
            <person name="Kawai M."/>
            <person name="Futagami T."/>
            <person name="Toyoda A."/>
            <person name="Takaki Y."/>
            <person name="Nishi S."/>
            <person name="Hori S."/>
            <person name="Arai W."/>
            <person name="Tsubouchi T."/>
            <person name="Morono Y."/>
            <person name="Uchiyama I."/>
            <person name="Ito T."/>
            <person name="Fujiyama A."/>
            <person name="Inagaki F."/>
            <person name="Takami H."/>
        </authorList>
    </citation>
    <scope>NUCLEOTIDE SEQUENCE</scope>
    <source>
        <strain evidence="2">Expedition CK06-06</strain>
    </source>
</reference>
<evidence type="ECO:0000259" key="1">
    <source>
        <dbReference type="Pfam" id="PF00881"/>
    </source>
</evidence>
<dbReference type="InterPro" id="IPR029479">
    <property type="entry name" value="Nitroreductase"/>
</dbReference>
<protein>
    <recommendedName>
        <fullName evidence="1">Nitroreductase domain-containing protein</fullName>
    </recommendedName>
</protein>
<gene>
    <name evidence="2" type="ORF">S12H4_57945</name>
</gene>
<organism evidence="2">
    <name type="scientific">marine sediment metagenome</name>
    <dbReference type="NCBI Taxonomy" id="412755"/>
    <lineage>
        <taxon>unclassified sequences</taxon>
        <taxon>metagenomes</taxon>
        <taxon>ecological metagenomes</taxon>
    </lineage>
</organism>
<dbReference type="InterPro" id="IPR000415">
    <property type="entry name" value="Nitroreductase-like"/>
</dbReference>
<comment type="caution">
    <text evidence="2">The sequence shown here is derived from an EMBL/GenBank/DDBJ whole genome shotgun (WGS) entry which is preliminary data.</text>
</comment>
<dbReference type="GO" id="GO:0016491">
    <property type="term" value="F:oxidoreductase activity"/>
    <property type="evidence" value="ECO:0007669"/>
    <property type="project" value="InterPro"/>
</dbReference>
<dbReference type="Pfam" id="PF00881">
    <property type="entry name" value="Nitroreductase"/>
    <property type="match status" value="1"/>
</dbReference>
<dbReference type="AlphaFoldDB" id="X1W366"/>
<dbReference type="SUPFAM" id="SSF55469">
    <property type="entry name" value="FMN-dependent nitroreductase-like"/>
    <property type="match status" value="1"/>
</dbReference>
<dbReference type="CDD" id="cd02142">
    <property type="entry name" value="McbC_SagB-like_oxidoreductase"/>
    <property type="match status" value="1"/>
</dbReference>
<dbReference type="EMBL" id="BARW01037557">
    <property type="protein sequence ID" value="GAJ24920.1"/>
    <property type="molecule type" value="Genomic_DNA"/>
</dbReference>
<dbReference type="InterPro" id="IPR052544">
    <property type="entry name" value="Bacteriocin_Proc_Enz"/>
</dbReference>
<name>X1W366_9ZZZZ</name>